<dbReference type="PANTHER" id="PTHR43649">
    <property type="entry name" value="ARABINOSE-BINDING PROTEIN-RELATED"/>
    <property type="match status" value="1"/>
</dbReference>
<evidence type="ECO:0000256" key="4">
    <source>
        <dbReference type="SAM" id="SignalP"/>
    </source>
</evidence>
<dbReference type="InterPro" id="IPR006059">
    <property type="entry name" value="SBP"/>
</dbReference>
<dbReference type="RefSeq" id="WP_313272087.1">
    <property type="nucleotide sequence ID" value="NZ_JASXSX010000001.1"/>
</dbReference>
<comment type="caution">
    <text evidence="5">The sequence shown here is derived from an EMBL/GenBank/DDBJ whole genome shotgun (WGS) entry which is preliminary data.</text>
</comment>
<evidence type="ECO:0000256" key="2">
    <source>
        <dbReference type="ARBA" id="ARBA00022448"/>
    </source>
</evidence>
<dbReference type="PROSITE" id="PS01037">
    <property type="entry name" value="SBP_BACTERIAL_1"/>
    <property type="match status" value="1"/>
</dbReference>
<evidence type="ECO:0000313" key="5">
    <source>
        <dbReference type="EMBL" id="MDT3766872.1"/>
    </source>
</evidence>
<evidence type="ECO:0000256" key="1">
    <source>
        <dbReference type="ARBA" id="ARBA00008520"/>
    </source>
</evidence>
<feature type="chain" id="PRO_5047376072" evidence="4">
    <location>
        <begin position="24"/>
        <end position="445"/>
    </location>
</feature>
<dbReference type="Pfam" id="PF13416">
    <property type="entry name" value="SBP_bac_8"/>
    <property type="match status" value="1"/>
</dbReference>
<comment type="similarity">
    <text evidence="1">Belongs to the bacterial solute-binding protein 1 family.</text>
</comment>
<name>A0ABU3I928_9ACTO</name>
<feature type="signal peptide" evidence="4">
    <location>
        <begin position="1"/>
        <end position="23"/>
    </location>
</feature>
<dbReference type="EMBL" id="JASXSX010000001">
    <property type="protein sequence ID" value="MDT3766872.1"/>
    <property type="molecule type" value="Genomic_DNA"/>
</dbReference>
<dbReference type="PANTHER" id="PTHR43649:SF34">
    <property type="entry name" value="ABC TRANSPORTER PERIPLASMIC-BINDING PROTEIN YCJN-RELATED"/>
    <property type="match status" value="1"/>
</dbReference>
<accession>A0ABU3I928</accession>
<dbReference type="SUPFAM" id="SSF53850">
    <property type="entry name" value="Periplasmic binding protein-like II"/>
    <property type="match status" value="1"/>
</dbReference>
<evidence type="ECO:0000313" key="6">
    <source>
        <dbReference type="Proteomes" id="UP001247542"/>
    </source>
</evidence>
<evidence type="ECO:0000256" key="3">
    <source>
        <dbReference type="ARBA" id="ARBA00022729"/>
    </source>
</evidence>
<reference evidence="5 6" key="1">
    <citation type="submission" date="2023-06" db="EMBL/GenBank/DDBJ databases">
        <title>Draft genome sequence of Gleimia hominis type strain CCUG 57540T.</title>
        <authorList>
            <person name="Salva-Serra F."/>
            <person name="Cardew S."/>
            <person name="Jensie Markopoulos S."/>
            <person name="Ohlen M."/>
            <person name="Inganas E."/>
            <person name="Svensson-Stadler L."/>
            <person name="Moore E.R.B."/>
        </authorList>
    </citation>
    <scope>NUCLEOTIDE SEQUENCE [LARGE SCALE GENOMIC DNA]</scope>
    <source>
        <strain evidence="5 6">CCUG 57540</strain>
    </source>
</reference>
<dbReference type="PROSITE" id="PS51257">
    <property type="entry name" value="PROKAR_LIPOPROTEIN"/>
    <property type="match status" value="1"/>
</dbReference>
<dbReference type="Gene3D" id="3.40.190.10">
    <property type="entry name" value="Periplasmic binding protein-like II"/>
    <property type="match status" value="1"/>
</dbReference>
<protein>
    <submittedName>
        <fullName evidence="5">ABC transporter substrate-binding protein</fullName>
    </submittedName>
</protein>
<proteinExistence type="inferred from homology"/>
<dbReference type="Proteomes" id="UP001247542">
    <property type="component" value="Unassembled WGS sequence"/>
</dbReference>
<sequence>MSTRTRKVCAALVAGAFALTGLAACSSDSADDGKGSVYYLNGKPEQDAAFQKIAKEYTQKTGVPVKIVTAASNTNEQTLKSEISKKDAPTMFGINGPMGLKTWQKYAADLTDTKWAKSIKDDNLALKGEDGKVYGLPLAVEGYGLIYNQDIFDKYFAMDGAKAKNMEEINNFQKLKEVADDMQAKKADLGIDGAFASTSLATGEDWRWQTHLSNIPMFYEYKDEDITDTDNAKFKYNDEYKNIFDLYLKDSTVEPALTPNKTVTDSMSEFAQGKAAMVQNGNWAWSQIKDVSGNVVKEDKIKFMPIYTGHEGEEKQGLAIGTESFTAINAKASKADQKATQDFIEWLFTTDEGKKHVVEDLGFIAPYKDFTDKDIPTDPLAQQVAQSMNDTDKETITWVFTTYPSQQFKNDFGAALQQYASGNEKWDQVVKTFTDSWANEKSMLK</sequence>
<dbReference type="InterPro" id="IPR050490">
    <property type="entry name" value="Bact_solute-bd_prot1"/>
</dbReference>
<keyword evidence="3 4" id="KW-0732">Signal</keyword>
<keyword evidence="6" id="KW-1185">Reference proteome</keyword>
<gene>
    <name evidence="5" type="ORF">QS713_02180</name>
</gene>
<organism evidence="5 6">
    <name type="scientific">Gleimia hominis</name>
    <dbReference type="NCBI Taxonomy" id="595468"/>
    <lineage>
        <taxon>Bacteria</taxon>
        <taxon>Bacillati</taxon>
        <taxon>Actinomycetota</taxon>
        <taxon>Actinomycetes</taxon>
        <taxon>Actinomycetales</taxon>
        <taxon>Actinomycetaceae</taxon>
        <taxon>Gleimia</taxon>
    </lineage>
</organism>
<dbReference type="InterPro" id="IPR006061">
    <property type="entry name" value="SBP_1_CS"/>
</dbReference>
<keyword evidence="2" id="KW-0813">Transport</keyword>